<name>A0ABX8ZG84_9SPHN</name>
<evidence type="ECO:0000313" key="2">
    <source>
        <dbReference type="Proteomes" id="UP000824280"/>
    </source>
</evidence>
<reference evidence="1 2" key="1">
    <citation type="submission" date="2021-08" db="EMBL/GenBank/DDBJ databases">
        <title>Comparative Genomics Analysis of the Genus Qipengyuania Reveals Extensive Genetic Diversity and Metabolic Versatility, Including the Description of Fifteen Novel Species.</title>
        <authorList>
            <person name="Liu Y."/>
        </authorList>
    </citation>
    <scope>NUCLEOTIDE SEQUENCE [LARGE SCALE GENOMIC DNA]</scope>
    <source>
        <strain evidence="1 2">1XM2-8</strain>
    </source>
</reference>
<organism evidence="1 2">
    <name type="scientific">Qipengyuania psychrotolerans</name>
    <dbReference type="NCBI Taxonomy" id="2867238"/>
    <lineage>
        <taxon>Bacteria</taxon>
        <taxon>Pseudomonadati</taxon>
        <taxon>Pseudomonadota</taxon>
        <taxon>Alphaproteobacteria</taxon>
        <taxon>Sphingomonadales</taxon>
        <taxon>Erythrobacteraceae</taxon>
        <taxon>Qipengyuania</taxon>
    </lineage>
</organism>
<evidence type="ECO:0000313" key="1">
    <source>
        <dbReference type="EMBL" id="QZD88011.1"/>
    </source>
</evidence>
<dbReference type="InterPro" id="IPR007715">
    <property type="entry name" value="Coq4"/>
</dbReference>
<proteinExistence type="predicted"/>
<accession>A0ABX8ZG84</accession>
<dbReference type="RefSeq" id="WP_221423545.1">
    <property type="nucleotide sequence ID" value="NZ_CP081297.1"/>
</dbReference>
<sequence length="231" mass="26046">MALVRNKEDTARVFHIYDALPSRHFWPHAHKLALSEHGQSLREREPFLPPVLDDHEALRNLPKGSVGQAYCHFMEEEGLTASGLVQAAEEMGRPKYGDLIEWYGWRQRDTHDLLHVLTGYGRDALGEACNLLFTHGHAPSHAHLLLGYSAAINIRRKVKTRAPVLKAVREAHRSGASVPAPASFHIGDLLRMNIDEARQMLGIERPHAYHACHEVWQDERIDPYDLLAAAA</sequence>
<gene>
    <name evidence="1" type="ORF">K3166_04855</name>
</gene>
<dbReference type="Pfam" id="PF05019">
    <property type="entry name" value="Coq4"/>
    <property type="match status" value="1"/>
</dbReference>
<dbReference type="EMBL" id="CP081297">
    <property type="protein sequence ID" value="QZD88011.1"/>
    <property type="molecule type" value="Genomic_DNA"/>
</dbReference>
<dbReference type="Proteomes" id="UP000824280">
    <property type="component" value="Chromosome"/>
</dbReference>
<protein>
    <recommendedName>
        <fullName evidence="3">Ubiquinone biosynthesis protein</fullName>
    </recommendedName>
</protein>
<keyword evidence="2" id="KW-1185">Reference proteome</keyword>
<evidence type="ECO:0008006" key="3">
    <source>
        <dbReference type="Google" id="ProtNLM"/>
    </source>
</evidence>